<comment type="caution">
    <text evidence="1">The sequence shown here is derived from an EMBL/GenBank/DDBJ whole genome shotgun (WGS) entry which is preliminary data.</text>
</comment>
<dbReference type="RefSeq" id="WP_189067602.1">
    <property type="nucleotide sequence ID" value="NZ_BMPE01000001.1"/>
</dbReference>
<gene>
    <name evidence="1" type="ORF">GCM10010844_07610</name>
</gene>
<keyword evidence="2" id="KW-1185">Reference proteome</keyword>
<protein>
    <submittedName>
        <fullName evidence="1">Uncharacterized protein</fullName>
    </submittedName>
</protein>
<organism evidence="1 2">
    <name type="scientific">Deinococcus radiotolerans</name>
    <dbReference type="NCBI Taxonomy" id="1309407"/>
    <lineage>
        <taxon>Bacteria</taxon>
        <taxon>Thermotogati</taxon>
        <taxon>Deinococcota</taxon>
        <taxon>Deinococci</taxon>
        <taxon>Deinococcales</taxon>
        <taxon>Deinococcaceae</taxon>
        <taxon>Deinococcus</taxon>
    </lineage>
</organism>
<reference evidence="2" key="1">
    <citation type="journal article" date="2019" name="Int. J. Syst. Evol. Microbiol.">
        <title>The Global Catalogue of Microorganisms (GCM) 10K type strain sequencing project: providing services to taxonomists for standard genome sequencing and annotation.</title>
        <authorList>
            <consortium name="The Broad Institute Genomics Platform"/>
            <consortium name="The Broad Institute Genome Sequencing Center for Infectious Disease"/>
            <person name="Wu L."/>
            <person name="Ma J."/>
        </authorList>
    </citation>
    <scope>NUCLEOTIDE SEQUENCE [LARGE SCALE GENOMIC DNA]</scope>
    <source>
        <strain evidence="2">JCM 19173</strain>
    </source>
</reference>
<evidence type="ECO:0000313" key="2">
    <source>
        <dbReference type="Proteomes" id="UP000604341"/>
    </source>
</evidence>
<proteinExistence type="predicted"/>
<evidence type="ECO:0000313" key="1">
    <source>
        <dbReference type="EMBL" id="GGK91580.1"/>
    </source>
</evidence>
<name>A0ABQ2FG26_9DEIO</name>
<sequence length="62" mass="6599">MVQHTVTLTENERQALLNLLEREQWQNGLSAAQSNALKALRSSESAPVTAPVSVPLFPGGAA</sequence>
<accession>A0ABQ2FG26</accession>
<dbReference type="Proteomes" id="UP000604341">
    <property type="component" value="Unassembled WGS sequence"/>
</dbReference>
<dbReference type="EMBL" id="BMPE01000001">
    <property type="protein sequence ID" value="GGK91580.1"/>
    <property type="molecule type" value="Genomic_DNA"/>
</dbReference>